<gene>
    <name evidence="2" type="ORF">WN51_06388</name>
</gene>
<proteinExistence type="predicted"/>
<protein>
    <submittedName>
        <fullName evidence="2">Uncharacterized protein</fullName>
    </submittedName>
</protein>
<accession>A0A0M9AAR2</accession>
<evidence type="ECO:0000313" key="2">
    <source>
        <dbReference type="EMBL" id="KOX79976.1"/>
    </source>
</evidence>
<evidence type="ECO:0000256" key="1">
    <source>
        <dbReference type="SAM" id="MobiDB-lite"/>
    </source>
</evidence>
<keyword evidence="3" id="KW-1185">Reference proteome</keyword>
<dbReference type="Proteomes" id="UP000053105">
    <property type="component" value="Unassembled WGS sequence"/>
</dbReference>
<reference evidence="2 3" key="1">
    <citation type="submission" date="2015-07" db="EMBL/GenBank/DDBJ databases">
        <title>The genome of Melipona quadrifasciata.</title>
        <authorList>
            <person name="Pan H."/>
            <person name="Kapheim K."/>
        </authorList>
    </citation>
    <scope>NUCLEOTIDE SEQUENCE [LARGE SCALE GENOMIC DNA]</scope>
    <source>
        <strain evidence="2">0111107301</strain>
        <tissue evidence="2">Whole body</tissue>
    </source>
</reference>
<organism evidence="2 3">
    <name type="scientific">Melipona quadrifasciata</name>
    <dbReference type="NCBI Taxonomy" id="166423"/>
    <lineage>
        <taxon>Eukaryota</taxon>
        <taxon>Metazoa</taxon>
        <taxon>Ecdysozoa</taxon>
        <taxon>Arthropoda</taxon>
        <taxon>Hexapoda</taxon>
        <taxon>Insecta</taxon>
        <taxon>Pterygota</taxon>
        <taxon>Neoptera</taxon>
        <taxon>Endopterygota</taxon>
        <taxon>Hymenoptera</taxon>
        <taxon>Apocrita</taxon>
        <taxon>Aculeata</taxon>
        <taxon>Apoidea</taxon>
        <taxon>Anthophila</taxon>
        <taxon>Apidae</taxon>
        <taxon>Melipona</taxon>
    </lineage>
</organism>
<sequence>MVAACRKTRVNELTLSSTKTSKPAMRSIVAALRAARGRAQGRCLSKDLEYGRASVSISWFFFFPGGILNTEIVLFGAGTLMTLATLARPFLSIATSLESMDQFSDGDRSMEWPRSARCGSPTPTKSTSILEGETGSRLEFRSGGEAYPLRRSQGDGDDDAGLSKYDLRINLFVITIRKSNLTIEAIIL</sequence>
<feature type="region of interest" description="Disordered" evidence="1">
    <location>
        <begin position="104"/>
        <end position="131"/>
    </location>
</feature>
<dbReference type="EMBL" id="KQ435709">
    <property type="protein sequence ID" value="KOX79976.1"/>
    <property type="molecule type" value="Genomic_DNA"/>
</dbReference>
<evidence type="ECO:0000313" key="3">
    <source>
        <dbReference type="Proteomes" id="UP000053105"/>
    </source>
</evidence>
<dbReference type="AlphaFoldDB" id="A0A0M9AAR2"/>
<name>A0A0M9AAR2_9HYME</name>